<feature type="region of interest" description="Disordered" evidence="1">
    <location>
        <begin position="211"/>
        <end position="230"/>
    </location>
</feature>
<feature type="transmembrane region" description="Helical" evidence="2">
    <location>
        <begin position="12"/>
        <end position="39"/>
    </location>
</feature>
<evidence type="ECO:0000256" key="2">
    <source>
        <dbReference type="SAM" id="Phobius"/>
    </source>
</evidence>
<name>A0AAN7A5Y5_9PEZI</name>
<feature type="transmembrane region" description="Helical" evidence="2">
    <location>
        <begin position="77"/>
        <end position="102"/>
    </location>
</feature>
<gene>
    <name evidence="3" type="ORF">QBC36DRAFT_38541</name>
</gene>
<keyword evidence="2" id="KW-0472">Membrane</keyword>
<accession>A0AAN7A5Y5</accession>
<dbReference type="Proteomes" id="UP001302321">
    <property type="component" value="Unassembled WGS sequence"/>
</dbReference>
<keyword evidence="2" id="KW-1133">Transmembrane helix</keyword>
<protein>
    <recommendedName>
        <fullName evidence="5">MARVEL domain-containing protein</fullName>
    </recommendedName>
</protein>
<feature type="region of interest" description="Disordered" evidence="1">
    <location>
        <begin position="239"/>
        <end position="341"/>
    </location>
</feature>
<keyword evidence="2" id="KW-0812">Transmembrane</keyword>
<feature type="compositionally biased region" description="Low complexity" evidence="1">
    <location>
        <begin position="313"/>
        <end position="327"/>
    </location>
</feature>
<evidence type="ECO:0000256" key="1">
    <source>
        <dbReference type="SAM" id="MobiDB-lite"/>
    </source>
</evidence>
<evidence type="ECO:0000313" key="4">
    <source>
        <dbReference type="Proteomes" id="UP001302321"/>
    </source>
</evidence>
<comment type="caution">
    <text evidence="3">The sequence shown here is derived from an EMBL/GenBank/DDBJ whole genome shotgun (WGS) entry which is preliminary data.</text>
</comment>
<proteinExistence type="predicted"/>
<dbReference type="AlphaFoldDB" id="A0AAN7A5Y5"/>
<reference evidence="3" key="1">
    <citation type="journal article" date="2023" name="Mol. Phylogenet. Evol.">
        <title>Genome-scale phylogeny and comparative genomics of the fungal order Sordariales.</title>
        <authorList>
            <person name="Hensen N."/>
            <person name="Bonometti L."/>
            <person name="Westerberg I."/>
            <person name="Brannstrom I.O."/>
            <person name="Guillou S."/>
            <person name="Cros-Aarteil S."/>
            <person name="Calhoun S."/>
            <person name="Haridas S."/>
            <person name="Kuo A."/>
            <person name="Mondo S."/>
            <person name="Pangilinan J."/>
            <person name="Riley R."/>
            <person name="LaButti K."/>
            <person name="Andreopoulos B."/>
            <person name="Lipzen A."/>
            <person name="Chen C."/>
            <person name="Yan M."/>
            <person name="Daum C."/>
            <person name="Ng V."/>
            <person name="Clum A."/>
            <person name="Steindorff A."/>
            <person name="Ohm R.A."/>
            <person name="Martin F."/>
            <person name="Silar P."/>
            <person name="Natvig D.O."/>
            <person name="Lalanne C."/>
            <person name="Gautier V."/>
            <person name="Ament-Velasquez S.L."/>
            <person name="Kruys A."/>
            <person name="Hutchinson M.I."/>
            <person name="Powell A.J."/>
            <person name="Barry K."/>
            <person name="Miller A.N."/>
            <person name="Grigoriev I.V."/>
            <person name="Debuchy R."/>
            <person name="Gladieux P."/>
            <person name="Hiltunen Thoren M."/>
            <person name="Johannesson H."/>
        </authorList>
    </citation>
    <scope>NUCLEOTIDE SEQUENCE</scope>
    <source>
        <strain evidence="3">CBS 892.96</strain>
    </source>
</reference>
<evidence type="ECO:0008006" key="5">
    <source>
        <dbReference type="Google" id="ProtNLM"/>
    </source>
</evidence>
<feature type="transmembrane region" description="Helical" evidence="2">
    <location>
        <begin position="148"/>
        <end position="171"/>
    </location>
</feature>
<dbReference type="EMBL" id="MU866276">
    <property type="protein sequence ID" value="KAK4174550.1"/>
    <property type="molecule type" value="Genomic_DNA"/>
</dbReference>
<reference evidence="3" key="2">
    <citation type="submission" date="2023-05" db="EMBL/GenBank/DDBJ databases">
        <authorList>
            <consortium name="Lawrence Berkeley National Laboratory"/>
            <person name="Steindorff A."/>
            <person name="Hensen N."/>
            <person name="Bonometti L."/>
            <person name="Westerberg I."/>
            <person name="Brannstrom I.O."/>
            <person name="Guillou S."/>
            <person name="Cros-Aarteil S."/>
            <person name="Calhoun S."/>
            <person name="Haridas S."/>
            <person name="Kuo A."/>
            <person name="Mondo S."/>
            <person name="Pangilinan J."/>
            <person name="Riley R."/>
            <person name="Labutti K."/>
            <person name="Andreopoulos B."/>
            <person name="Lipzen A."/>
            <person name="Chen C."/>
            <person name="Yanf M."/>
            <person name="Daum C."/>
            <person name="Ng V."/>
            <person name="Clum A."/>
            <person name="Ohm R."/>
            <person name="Martin F."/>
            <person name="Silar P."/>
            <person name="Natvig D."/>
            <person name="Lalanne C."/>
            <person name="Gautier V."/>
            <person name="Ament-Velasquez S.L."/>
            <person name="Kruys A."/>
            <person name="Hutchinson M.I."/>
            <person name="Powell A.J."/>
            <person name="Barry K."/>
            <person name="Miller A.N."/>
            <person name="Grigoriev I.V."/>
            <person name="Debuchy R."/>
            <person name="Gladieux P."/>
            <person name="Thoren M.H."/>
            <person name="Johannesson H."/>
        </authorList>
    </citation>
    <scope>NUCLEOTIDE SEQUENCE</scope>
    <source>
        <strain evidence="3">CBS 892.96</strain>
    </source>
</reference>
<evidence type="ECO:0000313" key="3">
    <source>
        <dbReference type="EMBL" id="KAK4174550.1"/>
    </source>
</evidence>
<organism evidence="3 4">
    <name type="scientific">Triangularia setosa</name>
    <dbReference type="NCBI Taxonomy" id="2587417"/>
    <lineage>
        <taxon>Eukaryota</taxon>
        <taxon>Fungi</taxon>
        <taxon>Dikarya</taxon>
        <taxon>Ascomycota</taxon>
        <taxon>Pezizomycotina</taxon>
        <taxon>Sordariomycetes</taxon>
        <taxon>Sordariomycetidae</taxon>
        <taxon>Sordariales</taxon>
        <taxon>Podosporaceae</taxon>
        <taxon>Triangularia</taxon>
    </lineage>
</organism>
<feature type="transmembrane region" description="Helical" evidence="2">
    <location>
        <begin position="51"/>
        <end position="70"/>
    </location>
</feature>
<keyword evidence="4" id="KW-1185">Reference proteome</keyword>
<feature type="compositionally biased region" description="Low complexity" evidence="1">
    <location>
        <begin position="251"/>
        <end position="261"/>
    </location>
</feature>
<sequence length="341" mass="38138">MDTRLLRPQGFLGYFFLVVRILSIVSSGVIVGFTVNFILAFDNAGLGLPPTIVALVALTSTALLYTLVTVTNFSRRFLSYIATLILDLTLLIPIVIVTILLAQPMTTKSCATVAPSTNYTITVPPNTSFGRTSFPSNIKGQESCYRVFAIWISLIVLSVLFILSTLSSILLQLRERKLQQQEYDFNENLSDPANRPGAGFFTQRPITIISNPSRDYSAGKPKKQWDSFGDWDRDLDEKKSHWRPGSQRVDSWNTSSSSSNTLPYYSQKDEIPRSGTVTPNNIREYRPRNRLDSPTLPNRPSELARAYRNYRDSTTTSATPTSPSTTRPRSRQRGGLPGNPR</sequence>